<dbReference type="InterPro" id="IPR024269">
    <property type="entry name" value="DUF3791"/>
</dbReference>
<dbReference type="Pfam" id="PF12668">
    <property type="entry name" value="DUF3791"/>
    <property type="match status" value="1"/>
</dbReference>
<sequence length="102" mass="12049">MLMDTFKEKNYICLLHKKASFMDKQKTNIQIPDVNELNFTIALISEFSKRFNLGQKQAFNYINRFKGMQFLRKHYQSLHTQSFDDAIDEILTVCQHNGGKLK</sequence>
<dbReference type="EMBL" id="ACCH01000327">
    <property type="protein sequence ID" value="EEF88126.1"/>
    <property type="molecule type" value="Genomic_DNA"/>
</dbReference>
<dbReference type="AlphaFoldDB" id="E2NIX9"/>
<evidence type="ECO:0000313" key="2">
    <source>
        <dbReference type="Proteomes" id="UP000003711"/>
    </source>
</evidence>
<comment type="caution">
    <text evidence="1">The sequence shown here is derived from an EMBL/GenBank/DDBJ whole genome shotgun (WGS) entry which is preliminary data.</text>
</comment>
<dbReference type="Proteomes" id="UP000003711">
    <property type="component" value="Unassembled WGS sequence"/>
</dbReference>
<accession>E2NIX9</accession>
<gene>
    <name evidence="1" type="ORF">BACCELL_04265</name>
</gene>
<protein>
    <recommendedName>
        <fullName evidence="3">DUF3791 domain-containing protein</fullName>
    </recommendedName>
</protein>
<evidence type="ECO:0008006" key="3">
    <source>
        <dbReference type="Google" id="ProtNLM"/>
    </source>
</evidence>
<organism evidence="1 2">
    <name type="scientific">Bacteroides cellulosilyticus DSM 14838</name>
    <dbReference type="NCBI Taxonomy" id="537012"/>
    <lineage>
        <taxon>Bacteria</taxon>
        <taxon>Pseudomonadati</taxon>
        <taxon>Bacteroidota</taxon>
        <taxon>Bacteroidia</taxon>
        <taxon>Bacteroidales</taxon>
        <taxon>Bacteroidaceae</taxon>
        <taxon>Bacteroides</taxon>
    </lineage>
</organism>
<evidence type="ECO:0000313" key="1">
    <source>
        <dbReference type="EMBL" id="EEF88126.1"/>
    </source>
</evidence>
<dbReference type="HOGENOM" id="CLU_180557_0_0_10"/>
<reference evidence="1 2" key="2">
    <citation type="submission" date="2009-01" db="EMBL/GenBank/DDBJ databases">
        <title>Draft genome sequence of Bacteroides cellulosilyticus (DSM 14838).</title>
        <authorList>
            <person name="Sudarsanam P."/>
            <person name="Ley R."/>
            <person name="Guruge J."/>
            <person name="Turnbaugh P.J."/>
            <person name="Mahowald M."/>
            <person name="Liep D."/>
            <person name="Gordon J."/>
        </authorList>
    </citation>
    <scope>NUCLEOTIDE SEQUENCE [LARGE SCALE GENOMIC DNA]</scope>
    <source>
        <strain evidence="1 2">DSM 14838</strain>
    </source>
</reference>
<proteinExistence type="predicted"/>
<name>E2NIX9_9BACE</name>
<reference evidence="1 2" key="1">
    <citation type="submission" date="2008-12" db="EMBL/GenBank/DDBJ databases">
        <authorList>
            <person name="Fulton L."/>
            <person name="Clifton S."/>
            <person name="Fulton B."/>
            <person name="Xu J."/>
            <person name="Minx P."/>
            <person name="Pepin K.H."/>
            <person name="Johnson M."/>
            <person name="Bhonagiri V."/>
            <person name="Nash W.E."/>
            <person name="Mardis E.R."/>
            <person name="Wilson R.K."/>
        </authorList>
    </citation>
    <scope>NUCLEOTIDE SEQUENCE [LARGE SCALE GENOMIC DNA]</scope>
    <source>
        <strain evidence="1 2">DSM 14838</strain>
    </source>
</reference>